<dbReference type="SUPFAM" id="SSF54368">
    <property type="entry name" value="Glutamine synthetase, N-terminal domain"/>
    <property type="match status" value="1"/>
</dbReference>
<dbReference type="Proteomes" id="UP000011083">
    <property type="component" value="Unassembled WGS sequence"/>
</dbReference>
<evidence type="ECO:0000313" key="16">
    <source>
        <dbReference type="Proteomes" id="UP000011083"/>
    </source>
</evidence>
<dbReference type="Pfam" id="PF03951">
    <property type="entry name" value="Gln-synt_N"/>
    <property type="match status" value="1"/>
</dbReference>
<keyword evidence="6 11" id="KW-0436">Ligase</keyword>
<dbReference type="InterPro" id="IPR008146">
    <property type="entry name" value="Gln_synth_cat_dom"/>
</dbReference>
<reference evidence="15 16" key="1">
    <citation type="journal article" date="2013" name="Genome Biol.">
        <title>Genome of Acanthamoeba castellanii highlights extensive lateral gene transfer and early evolution of tyrosine kinase signaling.</title>
        <authorList>
            <person name="Clarke M."/>
            <person name="Lohan A.J."/>
            <person name="Liu B."/>
            <person name="Lagkouvardos I."/>
            <person name="Roy S."/>
            <person name="Zafar N."/>
            <person name="Bertelli C."/>
            <person name="Schilde C."/>
            <person name="Kianianmomeni A."/>
            <person name="Burglin T.R."/>
            <person name="Frech C."/>
            <person name="Turcotte B."/>
            <person name="Kopec K.O."/>
            <person name="Synnott J.M."/>
            <person name="Choo C."/>
            <person name="Paponov I."/>
            <person name="Finkler A."/>
            <person name="Soon Heng Tan C."/>
            <person name="Hutchins A.P."/>
            <person name="Weinmeier T."/>
            <person name="Rattei T."/>
            <person name="Chu J.S."/>
            <person name="Gimenez G."/>
            <person name="Irimia M."/>
            <person name="Rigden D.J."/>
            <person name="Fitzpatrick D.A."/>
            <person name="Lorenzo-Morales J."/>
            <person name="Bateman A."/>
            <person name="Chiu C.H."/>
            <person name="Tang P."/>
            <person name="Hegemann P."/>
            <person name="Fromm H."/>
            <person name="Raoult D."/>
            <person name="Greub G."/>
            <person name="Miranda-Saavedra D."/>
            <person name="Chen N."/>
            <person name="Nash P."/>
            <person name="Ginger M.L."/>
            <person name="Horn M."/>
            <person name="Schaap P."/>
            <person name="Caler L."/>
            <person name="Loftus B."/>
        </authorList>
    </citation>
    <scope>NUCLEOTIDE SEQUENCE [LARGE SCALE GENOMIC DNA]</scope>
    <source>
        <strain evidence="15 16">Neff</strain>
    </source>
</reference>
<keyword evidence="8 11" id="KW-0067">ATP-binding</keyword>
<protein>
    <recommendedName>
        <fullName evidence="4 11">Glutamine synthetase</fullName>
        <ecNumber evidence="4 11">6.3.1.2</ecNumber>
    </recommendedName>
</protein>
<evidence type="ECO:0000256" key="11">
    <source>
        <dbReference type="RuleBase" id="RU004356"/>
    </source>
</evidence>
<dbReference type="InterPro" id="IPR027302">
    <property type="entry name" value="Gln_synth_N_conserv_site"/>
</dbReference>
<evidence type="ECO:0000256" key="3">
    <source>
        <dbReference type="ARBA" id="ARBA00011823"/>
    </source>
</evidence>
<evidence type="ECO:0000259" key="13">
    <source>
        <dbReference type="PROSITE" id="PS51986"/>
    </source>
</evidence>
<dbReference type="GO" id="GO:0006542">
    <property type="term" value="P:glutamine biosynthetic process"/>
    <property type="evidence" value="ECO:0007669"/>
    <property type="project" value="InterPro"/>
</dbReference>
<sequence>MSTAAHTEPQKYLDPALTFQLLDRVPQPEGVITATYVWIGGSGQDLRSKSRTLHGKPASAADLPEWNYDGSSTGQAPGHNSEVILKPQAIFKDPFRLGENILVMCDTYDPQGNPIPTNTRAPANVVFEKTKDEKSWFGIEQEYTIFSVDKHPFGWPKGGFPGPQGPYYCGVGADRCFGRDITDAFYRYALYAGIKVSGDNAEVMPGQWEFQVGPCEGISAGDHMWMARYILLRLSELYRVVISFDPKPIEGDWNGAGCHTNVSTEAMRNEGGIKVIEAAMQKLAAKHAEHIEVYGQGNERRLTGKHETAHIGQFRYGVADRGASIRIPSQTAKDGKGYFEDRRPASNMDPYVVTAKIIDTICL</sequence>
<dbReference type="Gene3D" id="3.30.590.10">
    <property type="entry name" value="Glutamine synthetase/guanido kinase, catalytic domain"/>
    <property type="match status" value="1"/>
</dbReference>
<keyword evidence="16" id="KW-1185">Reference proteome</keyword>
<organism evidence="15 16">
    <name type="scientific">Acanthamoeba castellanii (strain ATCC 30010 / Neff)</name>
    <dbReference type="NCBI Taxonomy" id="1257118"/>
    <lineage>
        <taxon>Eukaryota</taxon>
        <taxon>Amoebozoa</taxon>
        <taxon>Discosea</taxon>
        <taxon>Longamoebia</taxon>
        <taxon>Centramoebida</taxon>
        <taxon>Acanthamoebidae</taxon>
        <taxon>Acanthamoeba</taxon>
    </lineage>
</organism>
<evidence type="ECO:0000256" key="8">
    <source>
        <dbReference type="ARBA" id="ARBA00022840"/>
    </source>
</evidence>
<gene>
    <name evidence="15" type="ORF">ACA1_110450</name>
</gene>
<comment type="subunit">
    <text evidence="3">Homooctamer.</text>
</comment>
<evidence type="ECO:0000256" key="5">
    <source>
        <dbReference type="ARBA" id="ARBA00022490"/>
    </source>
</evidence>
<evidence type="ECO:0000256" key="10">
    <source>
        <dbReference type="RuleBase" id="RU000384"/>
    </source>
</evidence>
<dbReference type="KEGG" id="acan:ACA1_110450"/>
<dbReference type="STRING" id="1257118.L8HKX6"/>
<evidence type="ECO:0000256" key="2">
    <source>
        <dbReference type="ARBA" id="ARBA00009897"/>
    </source>
</evidence>
<dbReference type="SUPFAM" id="SSF55931">
    <property type="entry name" value="Glutamine synthetase/guanido kinase"/>
    <property type="match status" value="1"/>
</dbReference>
<feature type="domain" description="GS catalytic" evidence="14">
    <location>
        <begin position="119"/>
        <end position="363"/>
    </location>
</feature>
<dbReference type="PROSITE" id="PS00181">
    <property type="entry name" value="GLNA_ATP"/>
    <property type="match status" value="1"/>
</dbReference>
<evidence type="ECO:0000256" key="6">
    <source>
        <dbReference type="ARBA" id="ARBA00022598"/>
    </source>
</evidence>
<dbReference type="GO" id="GO:0004356">
    <property type="term" value="F:glutamine synthetase activity"/>
    <property type="evidence" value="ECO:0007669"/>
    <property type="project" value="UniProtKB-EC"/>
</dbReference>
<dbReference type="OMA" id="DRRPNAN"/>
<evidence type="ECO:0000256" key="1">
    <source>
        <dbReference type="ARBA" id="ARBA00004496"/>
    </source>
</evidence>
<dbReference type="RefSeq" id="XP_004357186.1">
    <property type="nucleotide sequence ID" value="XM_004357130.1"/>
</dbReference>
<evidence type="ECO:0000256" key="7">
    <source>
        <dbReference type="ARBA" id="ARBA00022741"/>
    </source>
</evidence>
<dbReference type="EC" id="6.3.1.2" evidence="4 11"/>
<dbReference type="EMBL" id="KB007806">
    <property type="protein sequence ID" value="ELR25031.1"/>
    <property type="molecule type" value="Genomic_DNA"/>
</dbReference>
<dbReference type="PROSITE" id="PS51986">
    <property type="entry name" value="GS_BETA_GRASP"/>
    <property type="match status" value="1"/>
</dbReference>
<dbReference type="GO" id="GO:0005524">
    <property type="term" value="F:ATP binding"/>
    <property type="evidence" value="ECO:0007669"/>
    <property type="project" value="UniProtKB-KW"/>
</dbReference>
<evidence type="ECO:0000256" key="9">
    <source>
        <dbReference type="PROSITE-ProRule" id="PRU01330"/>
    </source>
</evidence>
<comment type="subcellular location">
    <subcellularLocation>
        <location evidence="1">Cytoplasm</location>
    </subcellularLocation>
</comment>
<accession>L8HKX6</accession>
<dbReference type="InterPro" id="IPR036651">
    <property type="entry name" value="Gln_synt_N_sf"/>
</dbReference>
<evidence type="ECO:0000256" key="12">
    <source>
        <dbReference type="SAM" id="MobiDB-lite"/>
    </source>
</evidence>
<dbReference type="InterPro" id="IPR008147">
    <property type="entry name" value="Gln_synt_N"/>
</dbReference>
<dbReference type="InterPro" id="IPR050292">
    <property type="entry name" value="Glutamine_Synthetase"/>
</dbReference>
<dbReference type="PROSITE" id="PS00180">
    <property type="entry name" value="GLNA_1"/>
    <property type="match status" value="1"/>
</dbReference>
<dbReference type="VEuPathDB" id="AmoebaDB:ACA1_110450"/>
<name>L8HKX6_ACACF</name>
<dbReference type="FunFam" id="3.10.20.70:FF:000004">
    <property type="entry name" value="Glutamine synthetase"/>
    <property type="match status" value="1"/>
</dbReference>
<comment type="catalytic activity">
    <reaction evidence="11">
        <text>L-glutamate + NH4(+) + ATP = L-glutamine + ADP + phosphate + H(+)</text>
        <dbReference type="Rhea" id="RHEA:16169"/>
        <dbReference type="ChEBI" id="CHEBI:15378"/>
        <dbReference type="ChEBI" id="CHEBI:28938"/>
        <dbReference type="ChEBI" id="CHEBI:29985"/>
        <dbReference type="ChEBI" id="CHEBI:30616"/>
        <dbReference type="ChEBI" id="CHEBI:43474"/>
        <dbReference type="ChEBI" id="CHEBI:58359"/>
        <dbReference type="ChEBI" id="CHEBI:456216"/>
        <dbReference type="EC" id="6.3.1.2"/>
    </reaction>
</comment>
<dbReference type="InterPro" id="IPR027303">
    <property type="entry name" value="Gln_synth_gly_rich_site"/>
</dbReference>
<dbReference type="GO" id="GO:0005737">
    <property type="term" value="C:cytoplasm"/>
    <property type="evidence" value="ECO:0007669"/>
    <property type="project" value="UniProtKB-SubCell"/>
</dbReference>
<dbReference type="GeneID" id="14926072"/>
<dbReference type="FunFam" id="3.30.590.10:FF:000004">
    <property type="entry name" value="Glutamine synthetase"/>
    <property type="match status" value="1"/>
</dbReference>
<dbReference type="InterPro" id="IPR014746">
    <property type="entry name" value="Gln_synth/guanido_kin_cat_dom"/>
</dbReference>
<dbReference type="PANTHER" id="PTHR20852">
    <property type="entry name" value="GLUTAMINE SYNTHETASE"/>
    <property type="match status" value="1"/>
</dbReference>
<evidence type="ECO:0000256" key="4">
    <source>
        <dbReference type="ARBA" id="ARBA00012937"/>
    </source>
</evidence>
<evidence type="ECO:0000313" key="15">
    <source>
        <dbReference type="EMBL" id="ELR25031.1"/>
    </source>
</evidence>
<feature type="region of interest" description="Disordered" evidence="12">
    <location>
        <begin position="48"/>
        <end position="79"/>
    </location>
</feature>
<keyword evidence="7 11" id="KW-0547">Nucleotide-binding</keyword>
<dbReference type="Gene3D" id="3.10.20.70">
    <property type="entry name" value="Glutamine synthetase, N-terminal domain"/>
    <property type="match status" value="1"/>
</dbReference>
<keyword evidence="5" id="KW-0963">Cytoplasm</keyword>
<dbReference type="Pfam" id="PF00120">
    <property type="entry name" value="Gln-synt_C"/>
    <property type="match status" value="1"/>
</dbReference>
<evidence type="ECO:0000259" key="14">
    <source>
        <dbReference type="PROSITE" id="PS51987"/>
    </source>
</evidence>
<proteinExistence type="inferred from homology"/>
<dbReference type="PANTHER" id="PTHR20852:SF93">
    <property type="entry name" value="GLUTAMINE SYNTHETASE CYTOSOLIC ISOZYME 1-1"/>
    <property type="match status" value="1"/>
</dbReference>
<feature type="domain" description="GS beta-grasp" evidence="13">
    <location>
        <begin position="32"/>
        <end position="112"/>
    </location>
</feature>
<comment type="similarity">
    <text evidence="2 9 10">Belongs to the glutamine synthetase family.</text>
</comment>
<dbReference type="AlphaFoldDB" id="L8HKX6"/>
<dbReference type="OrthoDB" id="1936100at2759"/>
<dbReference type="PROSITE" id="PS51987">
    <property type="entry name" value="GS_CATALYTIC"/>
    <property type="match status" value="1"/>
</dbReference>
<dbReference type="SMART" id="SM01230">
    <property type="entry name" value="Gln-synt_C"/>
    <property type="match status" value="1"/>
</dbReference>